<dbReference type="EC" id="2.7.1.-" evidence="3"/>
<dbReference type="PANTHER" id="PTHR42774:SF3">
    <property type="entry name" value="KETOHEXOKINASE"/>
    <property type="match status" value="1"/>
</dbReference>
<dbReference type="InterPro" id="IPR011611">
    <property type="entry name" value="PfkB_dom"/>
</dbReference>
<evidence type="ECO:0000313" key="3">
    <source>
        <dbReference type="EMBL" id="MFC4530623.1"/>
    </source>
</evidence>
<dbReference type="EMBL" id="JBHSFP010000003">
    <property type="protein sequence ID" value="MFC4530623.1"/>
    <property type="molecule type" value="Genomic_DNA"/>
</dbReference>
<feature type="region of interest" description="Disordered" evidence="1">
    <location>
        <begin position="239"/>
        <end position="270"/>
    </location>
</feature>
<sequence>MSPAEAPEVTPGGTAPEYDVVVIGGAGVDTTVYVPALPLPYADTYGVPPVVDRIGNTGSGVVLGCHALGLRSLLVDLIGDDPQGALIRAHLAARGAGFAWAAVPEGTRRSVLLVGPDGRRTSLHDPRAAAGQRLPAGLYRPAIRRARHVHVSITDFSRHLYPELREIGVPVSTDLHDWDGENDYHKDFAYSSDLVFLSAAKLSDPVAVMRGILRRGRASVVVCTAGASGAYLLEAGPGHVRSSASGPGGPSGGGAAGQGASGEVRHFPAGPLPGPMVDGNGAGDAFVSGFLYGRLRGLPADRCVRLGAIAGAHACTTEGTHENPIGEQALNVADRPA</sequence>
<evidence type="ECO:0000313" key="4">
    <source>
        <dbReference type="Proteomes" id="UP001596004"/>
    </source>
</evidence>
<evidence type="ECO:0000259" key="2">
    <source>
        <dbReference type="Pfam" id="PF00294"/>
    </source>
</evidence>
<keyword evidence="3" id="KW-0418">Kinase</keyword>
<keyword evidence="4" id="KW-1185">Reference proteome</keyword>
<dbReference type="PANTHER" id="PTHR42774">
    <property type="entry name" value="PHOSPHOTRANSFERASE SYSTEM TRANSPORT PROTEIN"/>
    <property type="match status" value="1"/>
</dbReference>
<dbReference type="SUPFAM" id="SSF53613">
    <property type="entry name" value="Ribokinase-like"/>
    <property type="match status" value="1"/>
</dbReference>
<accession>A0ABV9CC74</accession>
<protein>
    <submittedName>
        <fullName evidence="3">Carbohydrate kinase family protein</fullName>
        <ecNumber evidence="3">2.7.1.-</ecNumber>
    </submittedName>
</protein>
<comment type="caution">
    <text evidence="3">The sequence shown here is derived from an EMBL/GenBank/DDBJ whole genome shotgun (WGS) entry which is preliminary data.</text>
</comment>
<keyword evidence="3" id="KW-0808">Transferase</keyword>
<dbReference type="Proteomes" id="UP001596004">
    <property type="component" value="Unassembled WGS sequence"/>
</dbReference>
<dbReference type="InterPro" id="IPR029056">
    <property type="entry name" value="Ribokinase-like"/>
</dbReference>
<gene>
    <name evidence="3" type="ORF">ACFO60_07595</name>
</gene>
<reference evidence="4" key="1">
    <citation type="journal article" date="2019" name="Int. J. Syst. Evol. Microbiol.">
        <title>The Global Catalogue of Microorganisms (GCM) 10K type strain sequencing project: providing services to taxonomists for standard genome sequencing and annotation.</title>
        <authorList>
            <consortium name="The Broad Institute Genomics Platform"/>
            <consortium name="The Broad Institute Genome Sequencing Center for Infectious Disease"/>
            <person name="Wu L."/>
            <person name="Ma J."/>
        </authorList>
    </citation>
    <scope>NUCLEOTIDE SEQUENCE [LARGE SCALE GENOMIC DNA]</scope>
    <source>
        <strain evidence="4">CGMCC 4.7132</strain>
    </source>
</reference>
<dbReference type="Gene3D" id="3.40.1190.20">
    <property type="match status" value="1"/>
</dbReference>
<feature type="compositionally biased region" description="Gly residues" evidence="1">
    <location>
        <begin position="246"/>
        <end position="260"/>
    </location>
</feature>
<proteinExistence type="predicted"/>
<name>A0ABV9CC74_9ACTN</name>
<dbReference type="Pfam" id="PF00294">
    <property type="entry name" value="PfkB"/>
    <property type="match status" value="1"/>
</dbReference>
<feature type="domain" description="Carbohydrate kinase PfkB" evidence="2">
    <location>
        <begin position="215"/>
        <end position="322"/>
    </location>
</feature>
<dbReference type="RefSeq" id="WP_380838561.1">
    <property type="nucleotide sequence ID" value="NZ_JBHSFP010000003.1"/>
</dbReference>
<dbReference type="InterPro" id="IPR052562">
    <property type="entry name" value="Ketohexokinase-related"/>
</dbReference>
<dbReference type="GO" id="GO:0016301">
    <property type="term" value="F:kinase activity"/>
    <property type="evidence" value="ECO:0007669"/>
    <property type="project" value="UniProtKB-KW"/>
</dbReference>
<evidence type="ECO:0000256" key="1">
    <source>
        <dbReference type="SAM" id="MobiDB-lite"/>
    </source>
</evidence>
<organism evidence="3 4">
    <name type="scientific">Sphaerisporangium dianthi</name>
    <dbReference type="NCBI Taxonomy" id="1436120"/>
    <lineage>
        <taxon>Bacteria</taxon>
        <taxon>Bacillati</taxon>
        <taxon>Actinomycetota</taxon>
        <taxon>Actinomycetes</taxon>
        <taxon>Streptosporangiales</taxon>
        <taxon>Streptosporangiaceae</taxon>
        <taxon>Sphaerisporangium</taxon>
    </lineage>
</organism>